<dbReference type="Proteomes" id="UP000321820">
    <property type="component" value="Chromosome"/>
</dbReference>
<reference evidence="1 2" key="1">
    <citation type="submission" date="2019-08" db="EMBL/GenBank/DDBJ databases">
        <title>Complete genome sequence of Terriglobus albidus strain ORNL.</title>
        <authorList>
            <person name="Podar M."/>
        </authorList>
    </citation>
    <scope>NUCLEOTIDE SEQUENCE [LARGE SCALE GENOMIC DNA]</scope>
    <source>
        <strain evidence="1 2">ORNL</strain>
    </source>
</reference>
<sequence>MSDQLYLSLWFPNFRLEALPAALISVLQQFARISGDSRVSAASAIPIDWTEAPVYQRIYVNDEEAQESDDSKIENAVREATEQLHDDTAYEFEMKWQLWLPESVEGFDTTWRLQPHTVKVIGLGPEFDSGAYDQNGHIRIDFGLDTPWVLEDEELDKTAGQKIQQNVEKLLAFTLSVEKHSGISSRLLWTESGEPLAEKLVASLQRLN</sequence>
<keyword evidence="2" id="KW-1185">Reference proteome</keyword>
<dbReference type="AlphaFoldDB" id="A0A5B9EFY0"/>
<organism evidence="1 2">
    <name type="scientific">Terriglobus albidus</name>
    <dbReference type="NCBI Taxonomy" id="1592106"/>
    <lineage>
        <taxon>Bacteria</taxon>
        <taxon>Pseudomonadati</taxon>
        <taxon>Acidobacteriota</taxon>
        <taxon>Terriglobia</taxon>
        <taxon>Terriglobales</taxon>
        <taxon>Acidobacteriaceae</taxon>
        <taxon>Terriglobus</taxon>
    </lineage>
</organism>
<protein>
    <submittedName>
        <fullName evidence="1">Uncharacterized protein</fullName>
    </submittedName>
</protein>
<accession>A0A5B9EFY0</accession>
<name>A0A5B9EFY0_9BACT</name>
<gene>
    <name evidence="1" type="ORF">FTW19_19855</name>
</gene>
<dbReference type="KEGG" id="talb:FTW19_19855"/>
<dbReference type="RefSeq" id="WP_147649305.1">
    <property type="nucleotide sequence ID" value="NZ_CP042806.1"/>
</dbReference>
<dbReference type="OrthoDB" id="114578at2"/>
<dbReference type="EMBL" id="CP042806">
    <property type="protein sequence ID" value="QEE30035.1"/>
    <property type="molecule type" value="Genomic_DNA"/>
</dbReference>
<evidence type="ECO:0000313" key="2">
    <source>
        <dbReference type="Proteomes" id="UP000321820"/>
    </source>
</evidence>
<proteinExistence type="predicted"/>
<evidence type="ECO:0000313" key="1">
    <source>
        <dbReference type="EMBL" id="QEE30035.1"/>
    </source>
</evidence>